<dbReference type="EMBL" id="UYYB01022185">
    <property type="protein sequence ID" value="VDM71806.1"/>
    <property type="molecule type" value="Genomic_DNA"/>
</dbReference>
<dbReference type="Proteomes" id="UP000270094">
    <property type="component" value="Unassembled WGS sequence"/>
</dbReference>
<proteinExistence type="predicted"/>
<protein>
    <submittedName>
        <fullName evidence="1">Uncharacterized protein</fullName>
    </submittedName>
</protein>
<dbReference type="AlphaFoldDB" id="A0A3P7IP55"/>
<name>A0A3P7IP55_STRVU</name>
<accession>A0A3P7IP55</accession>
<gene>
    <name evidence="1" type="ORF">SVUK_LOCUS6804</name>
</gene>
<evidence type="ECO:0000313" key="1">
    <source>
        <dbReference type="EMBL" id="VDM71806.1"/>
    </source>
</evidence>
<evidence type="ECO:0000313" key="2">
    <source>
        <dbReference type="Proteomes" id="UP000270094"/>
    </source>
</evidence>
<sequence>MQVNHPSITREMLGDGWAEHLDPAEAASAEYSRV</sequence>
<reference evidence="1 2" key="1">
    <citation type="submission" date="2018-11" db="EMBL/GenBank/DDBJ databases">
        <authorList>
            <consortium name="Pathogen Informatics"/>
        </authorList>
    </citation>
    <scope>NUCLEOTIDE SEQUENCE [LARGE SCALE GENOMIC DNA]</scope>
</reference>
<organism evidence="1 2">
    <name type="scientific">Strongylus vulgaris</name>
    <name type="common">Blood worm</name>
    <dbReference type="NCBI Taxonomy" id="40348"/>
    <lineage>
        <taxon>Eukaryota</taxon>
        <taxon>Metazoa</taxon>
        <taxon>Ecdysozoa</taxon>
        <taxon>Nematoda</taxon>
        <taxon>Chromadorea</taxon>
        <taxon>Rhabditida</taxon>
        <taxon>Rhabditina</taxon>
        <taxon>Rhabditomorpha</taxon>
        <taxon>Strongyloidea</taxon>
        <taxon>Strongylidae</taxon>
        <taxon>Strongylus</taxon>
    </lineage>
</organism>
<keyword evidence="2" id="KW-1185">Reference proteome</keyword>